<feature type="region of interest" description="Disordered" evidence="1">
    <location>
        <begin position="29"/>
        <end position="89"/>
    </location>
</feature>
<evidence type="ECO:0000256" key="1">
    <source>
        <dbReference type="SAM" id="MobiDB-lite"/>
    </source>
</evidence>
<dbReference type="EMBL" id="JASCZI010213199">
    <property type="protein sequence ID" value="MED6200979.1"/>
    <property type="molecule type" value="Genomic_DNA"/>
</dbReference>
<gene>
    <name evidence="2" type="ORF">PIB30_090483</name>
</gene>
<feature type="compositionally biased region" description="Basic and acidic residues" evidence="1">
    <location>
        <begin position="53"/>
        <end position="65"/>
    </location>
</feature>
<protein>
    <submittedName>
        <fullName evidence="2">Uncharacterized protein</fullName>
    </submittedName>
</protein>
<sequence>MEEEIPIVKKSQLSVKRAEELSRKQQAILDEAEKREKDRQEKLNGRAPTLVDNDSKTAESKDHTWKPSTVDYKPKASPGCLRKQDDASKRFRRHTVQSLYHNPEERHLDIVQFPPT</sequence>
<keyword evidence="3" id="KW-1185">Reference proteome</keyword>
<accession>A0ABU6XTN5</accession>
<proteinExistence type="predicted"/>
<comment type="caution">
    <text evidence="2">The sequence shown here is derived from an EMBL/GenBank/DDBJ whole genome shotgun (WGS) entry which is preliminary data.</text>
</comment>
<reference evidence="2 3" key="1">
    <citation type="journal article" date="2023" name="Plants (Basel)">
        <title>Bridging the Gap: Combining Genomics and Transcriptomics Approaches to Understand Stylosanthes scabra, an Orphan Legume from the Brazilian Caatinga.</title>
        <authorList>
            <person name="Ferreira-Neto J.R.C."/>
            <person name="da Silva M.D."/>
            <person name="Binneck E."/>
            <person name="de Melo N.F."/>
            <person name="da Silva R.H."/>
            <person name="de Melo A.L.T.M."/>
            <person name="Pandolfi V."/>
            <person name="Bustamante F.O."/>
            <person name="Brasileiro-Vidal A.C."/>
            <person name="Benko-Iseppon A.M."/>
        </authorList>
    </citation>
    <scope>NUCLEOTIDE SEQUENCE [LARGE SCALE GENOMIC DNA]</scope>
    <source>
        <tissue evidence="2">Leaves</tissue>
    </source>
</reference>
<evidence type="ECO:0000313" key="3">
    <source>
        <dbReference type="Proteomes" id="UP001341840"/>
    </source>
</evidence>
<evidence type="ECO:0000313" key="2">
    <source>
        <dbReference type="EMBL" id="MED6200979.1"/>
    </source>
</evidence>
<feature type="compositionally biased region" description="Basic and acidic residues" evidence="1">
    <location>
        <begin position="31"/>
        <end position="44"/>
    </location>
</feature>
<name>A0ABU6XTN5_9FABA</name>
<organism evidence="2 3">
    <name type="scientific">Stylosanthes scabra</name>
    <dbReference type="NCBI Taxonomy" id="79078"/>
    <lineage>
        <taxon>Eukaryota</taxon>
        <taxon>Viridiplantae</taxon>
        <taxon>Streptophyta</taxon>
        <taxon>Embryophyta</taxon>
        <taxon>Tracheophyta</taxon>
        <taxon>Spermatophyta</taxon>
        <taxon>Magnoliopsida</taxon>
        <taxon>eudicotyledons</taxon>
        <taxon>Gunneridae</taxon>
        <taxon>Pentapetalae</taxon>
        <taxon>rosids</taxon>
        <taxon>fabids</taxon>
        <taxon>Fabales</taxon>
        <taxon>Fabaceae</taxon>
        <taxon>Papilionoideae</taxon>
        <taxon>50 kb inversion clade</taxon>
        <taxon>dalbergioids sensu lato</taxon>
        <taxon>Dalbergieae</taxon>
        <taxon>Pterocarpus clade</taxon>
        <taxon>Stylosanthes</taxon>
    </lineage>
</organism>
<dbReference type="Proteomes" id="UP001341840">
    <property type="component" value="Unassembled WGS sequence"/>
</dbReference>